<dbReference type="AlphaFoldDB" id="A0A9P6T3Y9"/>
<dbReference type="PROSITE" id="PS00344">
    <property type="entry name" value="GATA_ZN_FINGER_1"/>
    <property type="match status" value="2"/>
</dbReference>
<feature type="domain" description="GATA-type" evidence="8">
    <location>
        <begin position="286"/>
        <end position="333"/>
    </location>
</feature>
<evidence type="ECO:0000256" key="7">
    <source>
        <dbReference type="SAM" id="MobiDB-lite"/>
    </source>
</evidence>
<proteinExistence type="predicted"/>
<dbReference type="InterPro" id="IPR039355">
    <property type="entry name" value="Transcription_factor_GATA"/>
</dbReference>
<evidence type="ECO:0000256" key="1">
    <source>
        <dbReference type="ARBA" id="ARBA00004123"/>
    </source>
</evidence>
<reference evidence="9" key="1">
    <citation type="journal article" date="2020" name="Fungal Divers.">
        <title>Resolving the Mortierellaceae phylogeny through synthesis of multi-gene phylogenetics and phylogenomics.</title>
        <authorList>
            <person name="Vandepol N."/>
            <person name="Liber J."/>
            <person name="Desiro A."/>
            <person name="Na H."/>
            <person name="Kennedy M."/>
            <person name="Barry K."/>
            <person name="Grigoriev I.V."/>
            <person name="Miller A.N."/>
            <person name="O'Donnell K."/>
            <person name="Stajich J.E."/>
            <person name="Bonito G."/>
        </authorList>
    </citation>
    <scope>NUCLEOTIDE SEQUENCE</scope>
    <source>
        <strain evidence="9">NRRL 2769</strain>
    </source>
</reference>
<evidence type="ECO:0000256" key="4">
    <source>
        <dbReference type="ARBA" id="ARBA00022833"/>
    </source>
</evidence>
<comment type="subcellular location">
    <subcellularLocation>
        <location evidence="1">Nucleus</location>
    </subcellularLocation>
</comment>
<evidence type="ECO:0000313" key="9">
    <source>
        <dbReference type="EMBL" id="KAG0022906.1"/>
    </source>
</evidence>
<dbReference type="GO" id="GO:0005634">
    <property type="term" value="C:nucleus"/>
    <property type="evidence" value="ECO:0007669"/>
    <property type="project" value="UniProtKB-SubCell"/>
</dbReference>
<keyword evidence="2" id="KW-0479">Metal-binding</keyword>
<comment type="caution">
    <text evidence="9">The sequence shown here is derived from an EMBL/GenBank/DDBJ whole genome shotgun (WGS) entry which is preliminary data.</text>
</comment>
<protein>
    <submittedName>
        <fullName evidence="9">Electron transfer flavoprotein subunit</fullName>
    </submittedName>
</protein>
<keyword evidence="4" id="KW-0862">Zinc</keyword>
<dbReference type="Pfam" id="PF00320">
    <property type="entry name" value="GATA"/>
    <property type="match status" value="2"/>
</dbReference>
<dbReference type="SUPFAM" id="SSF57716">
    <property type="entry name" value="Glucocorticoid receptor-like (DNA-binding domain)"/>
    <property type="match status" value="2"/>
</dbReference>
<keyword evidence="3 6" id="KW-0863">Zinc-finger</keyword>
<dbReference type="PROSITE" id="PS50114">
    <property type="entry name" value="GATA_ZN_FINGER_2"/>
    <property type="match status" value="2"/>
</dbReference>
<feature type="compositionally biased region" description="Low complexity" evidence="7">
    <location>
        <begin position="113"/>
        <end position="122"/>
    </location>
</feature>
<dbReference type="InterPro" id="IPR000679">
    <property type="entry name" value="Znf_GATA"/>
</dbReference>
<feature type="region of interest" description="Disordered" evidence="7">
    <location>
        <begin position="243"/>
        <end position="279"/>
    </location>
</feature>
<evidence type="ECO:0000259" key="8">
    <source>
        <dbReference type="PROSITE" id="PS50114"/>
    </source>
</evidence>
<accession>A0A9P6T3Y9</accession>
<dbReference type="GO" id="GO:0000978">
    <property type="term" value="F:RNA polymerase II cis-regulatory region sequence-specific DNA binding"/>
    <property type="evidence" value="ECO:0007669"/>
    <property type="project" value="TreeGrafter"/>
</dbReference>
<dbReference type="PRINTS" id="PR00619">
    <property type="entry name" value="GATAZNFINGER"/>
</dbReference>
<dbReference type="Proteomes" id="UP000703661">
    <property type="component" value="Unassembled WGS sequence"/>
</dbReference>
<dbReference type="Gene3D" id="3.30.50.10">
    <property type="entry name" value="Erythroid Transcription Factor GATA-1, subunit A"/>
    <property type="match status" value="2"/>
</dbReference>
<keyword evidence="5" id="KW-0539">Nucleus</keyword>
<evidence type="ECO:0000313" key="10">
    <source>
        <dbReference type="Proteomes" id="UP000703661"/>
    </source>
</evidence>
<sequence>MTWGKDKDKGKGKDKSRDKNMSKNESQAQAQAGLMSPPETPSSTSSPPGLFYDLPSSPRSQIQTIQPQPQPQPLFQRYQMSPSTPTSPVDKSGLSNSYFSPSNLGTTPPSFPSTPSVSMSPTQGAFSKLSISPTHQHADKSRSSPAPSKIGGNTASVKAIKPRKTTKGAIRAASGVGVRCQNCGVTVTPLWRRSSNNEPLCNACGLYHKLHAMHRPRHLQQTQSIGPEVSESVQMLGTQKTEVKANDGTHRQPFLPSQNRNFDAPTDASNSSLGSSSSSTVVRPTCTNCKTTMTPLWRKDDAGEVLCNACGLYYKLHRVHRPISLKRNIIRRRSRYESGKVPGSTLSTALLAYTAQARAQAQVQALAYQHHHQHHLQVHGHSSFGQEYIQSPNTIYASNPSLGVMPIDSNFSLNTSAAGDHTRSLL</sequence>
<dbReference type="CDD" id="cd00202">
    <property type="entry name" value="ZnF_GATA"/>
    <property type="match status" value="2"/>
</dbReference>
<dbReference type="InterPro" id="IPR013088">
    <property type="entry name" value="Znf_NHR/GATA"/>
</dbReference>
<dbReference type="PANTHER" id="PTHR10071">
    <property type="entry name" value="TRANSCRIPTION FACTOR GATA FAMILY MEMBER"/>
    <property type="match status" value="1"/>
</dbReference>
<dbReference type="EMBL" id="JAAAID010000081">
    <property type="protein sequence ID" value="KAG0022906.1"/>
    <property type="molecule type" value="Genomic_DNA"/>
</dbReference>
<dbReference type="GO" id="GO:0045944">
    <property type="term" value="P:positive regulation of transcription by RNA polymerase II"/>
    <property type="evidence" value="ECO:0007669"/>
    <property type="project" value="TreeGrafter"/>
</dbReference>
<feature type="compositionally biased region" description="Polar residues" evidence="7">
    <location>
        <begin position="78"/>
        <end position="105"/>
    </location>
</feature>
<dbReference type="PANTHER" id="PTHR10071:SF281">
    <property type="entry name" value="BOX A-BINDING FACTOR-RELATED"/>
    <property type="match status" value="1"/>
</dbReference>
<feature type="compositionally biased region" description="Polar residues" evidence="7">
    <location>
        <begin position="143"/>
        <end position="156"/>
    </location>
</feature>
<evidence type="ECO:0000256" key="3">
    <source>
        <dbReference type="ARBA" id="ARBA00022771"/>
    </source>
</evidence>
<feature type="region of interest" description="Disordered" evidence="7">
    <location>
        <begin position="1"/>
        <end position="168"/>
    </location>
</feature>
<evidence type="ECO:0000256" key="6">
    <source>
        <dbReference type="PROSITE-ProRule" id="PRU00094"/>
    </source>
</evidence>
<dbReference type="GO" id="GO:0000981">
    <property type="term" value="F:DNA-binding transcription factor activity, RNA polymerase II-specific"/>
    <property type="evidence" value="ECO:0007669"/>
    <property type="project" value="TreeGrafter"/>
</dbReference>
<dbReference type="GO" id="GO:0000122">
    <property type="term" value="P:negative regulation of transcription by RNA polymerase II"/>
    <property type="evidence" value="ECO:0007669"/>
    <property type="project" value="TreeGrafter"/>
</dbReference>
<gene>
    <name evidence="9" type="primary">CIR1_4</name>
    <name evidence="9" type="ORF">BGZ80_010902</name>
</gene>
<evidence type="ECO:0000256" key="5">
    <source>
        <dbReference type="ARBA" id="ARBA00023242"/>
    </source>
</evidence>
<feature type="compositionally biased region" description="Basic and acidic residues" evidence="7">
    <location>
        <begin position="1"/>
        <end position="22"/>
    </location>
</feature>
<evidence type="ECO:0000256" key="2">
    <source>
        <dbReference type="ARBA" id="ARBA00022723"/>
    </source>
</evidence>
<feature type="compositionally biased region" description="Low complexity" evidence="7">
    <location>
        <begin position="269"/>
        <end position="279"/>
    </location>
</feature>
<dbReference type="FunFam" id="3.30.50.10:FF:000007">
    <property type="entry name" value="Nitrogen regulatory AreA, N-terminal"/>
    <property type="match status" value="1"/>
</dbReference>
<keyword evidence="10" id="KW-1185">Reference proteome</keyword>
<dbReference type="SMART" id="SM00401">
    <property type="entry name" value="ZnF_GATA"/>
    <property type="match status" value="2"/>
</dbReference>
<feature type="compositionally biased region" description="Polar residues" evidence="7">
    <location>
        <begin position="123"/>
        <end position="135"/>
    </location>
</feature>
<name>A0A9P6T3Y9_9FUNG</name>
<feature type="compositionally biased region" description="Low complexity" evidence="7">
    <location>
        <begin position="55"/>
        <end position="67"/>
    </location>
</feature>
<dbReference type="GO" id="GO:0008270">
    <property type="term" value="F:zinc ion binding"/>
    <property type="evidence" value="ECO:0007669"/>
    <property type="project" value="UniProtKB-KW"/>
</dbReference>
<feature type="domain" description="GATA-type" evidence="8">
    <location>
        <begin position="174"/>
        <end position="228"/>
    </location>
</feature>
<organism evidence="9 10">
    <name type="scientific">Entomortierella chlamydospora</name>
    <dbReference type="NCBI Taxonomy" id="101097"/>
    <lineage>
        <taxon>Eukaryota</taxon>
        <taxon>Fungi</taxon>
        <taxon>Fungi incertae sedis</taxon>
        <taxon>Mucoromycota</taxon>
        <taxon>Mortierellomycotina</taxon>
        <taxon>Mortierellomycetes</taxon>
        <taxon>Mortierellales</taxon>
        <taxon>Mortierellaceae</taxon>
        <taxon>Entomortierella</taxon>
    </lineage>
</organism>